<dbReference type="CDD" id="cd11064">
    <property type="entry name" value="CYP86A"/>
    <property type="match status" value="1"/>
</dbReference>
<dbReference type="PANTHER" id="PTHR47718">
    <property type="entry name" value="OS01G0519700 PROTEIN"/>
    <property type="match status" value="1"/>
</dbReference>
<evidence type="ECO:0000256" key="2">
    <source>
        <dbReference type="ARBA" id="ARBA00022989"/>
    </source>
</evidence>
<keyword evidence="3" id="KW-0479">Metal-binding</keyword>
<evidence type="ECO:0008006" key="9">
    <source>
        <dbReference type="Google" id="ProtNLM"/>
    </source>
</evidence>
<dbReference type="PRINTS" id="PR00463">
    <property type="entry name" value="EP450I"/>
</dbReference>
<dbReference type="EMBL" id="JAUUTY010000005">
    <property type="protein sequence ID" value="KAK1632693.1"/>
    <property type="molecule type" value="Genomic_DNA"/>
</dbReference>
<dbReference type="InterPro" id="IPR004330">
    <property type="entry name" value="FAR1_DNA_bnd_dom"/>
</dbReference>
<dbReference type="Proteomes" id="UP001231189">
    <property type="component" value="Unassembled WGS sequence"/>
</dbReference>
<evidence type="ECO:0000313" key="7">
    <source>
        <dbReference type="EMBL" id="KAK1632693.1"/>
    </source>
</evidence>
<comment type="cofactor">
    <cofactor evidence="3">
        <name>heme</name>
        <dbReference type="ChEBI" id="CHEBI:30413"/>
    </cofactor>
</comment>
<dbReference type="Pfam" id="PF00067">
    <property type="entry name" value="p450"/>
    <property type="match status" value="1"/>
</dbReference>
<dbReference type="Gene3D" id="1.10.630.10">
    <property type="entry name" value="Cytochrome P450"/>
    <property type="match status" value="1"/>
</dbReference>
<keyword evidence="1" id="KW-0812">Transmembrane</keyword>
<evidence type="ECO:0000259" key="6">
    <source>
        <dbReference type="Pfam" id="PF10551"/>
    </source>
</evidence>
<dbReference type="Pfam" id="PF10551">
    <property type="entry name" value="MULE"/>
    <property type="match status" value="1"/>
</dbReference>
<dbReference type="SUPFAM" id="SSF48264">
    <property type="entry name" value="Cytochrome P450"/>
    <property type="match status" value="1"/>
</dbReference>
<comment type="caution">
    <text evidence="7">The sequence shown here is derived from an EMBL/GenBank/DDBJ whole genome shotgun (WGS) entry which is preliminary data.</text>
</comment>
<protein>
    <recommendedName>
        <fullName evidence="9">Protein FAR1-RELATED SEQUENCE</fullName>
    </recommendedName>
</protein>
<dbReference type="InterPro" id="IPR001128">
    <property type="entry name" value="Cyt_P450"/>
</dbReference>
<dbReference type="GO" id="GO:0005506">
    <property type="term" value="F:iron ion binding"/>
    <property type="evidence" value="ECO:0007669"/>
    <property type="project" value="InterPro"/>
</dbReference>
<feature type="domain" description="MULE transposase" evidence="6">
    <location>
        <begin position="856"/>
        <end position="950"/>
    </location>
</feature>
<feature type="binding site" description="axial binding residue" evidence="3">
    <location>
        <position position="438"/>
    </location>
    <ligand>
        <name>heme</name>
        <dbReference type="ChEBI" id="CHEBI:30413"/>
    </ligand>
    <ligandPart>
        <name>Fe</name>
        <dbReference type="ChEBI" id="CHEBI:18248"/>
    </ligandPart>
</feature>
<reference evidence="7" key="1">
    <citation type="submission" date="2023-07" db="EMBL/GenBank/DDBJ databases">
        <title>A chromosome-level genome assembly of Lolium multiflorum.</title>
        <authorList>
            <person name="Chen Y."/>
            <person name="Copetti D."/>
            <person name="Kolliker R."/>
            <person name="Studer B."/>
        </authorList>
    </citation>
    <scope>NUCLEOTIDE SEQUENCE</scope>
    <source>
        <strain evidence="7">02402/16</strain>
        <tissue evidence="7">Leaf</tissue>
    </source>
</reference>
<evidence type="ECO:0000259" key="5">
    <source>
        <dbReference type="Pfam" id="PF03101"/>
    </source>
</evidence>
<gene>
    <name evidence="7" type="ORF">QYE76_007008</name>
</gene>
<dbReference type="InterPro" id="IPR036396">
    <property type="entry name" value="Cyt_P450_sf"/>
</dbReference>
<dbReference type="Pfam" id="PF03101">
    <property type="entry name" value="FAR1"/>
    <property type="match status" value="1"/>
</dbReference>
<dbReference type="InterPro" id="IPR018289">
    <property type="entry name" value="MULE_transposase_dom"/>
</dbReference>
<keyword evidence="2" id="KW-0472">Membrane</keyword>
<accession>A0AAD8RWU9</accession>
<evidence type="ECO:0000256" key="1">
    <source>
        <dbReference type="ARBA" id="ARBA00022692"/>
    </source>
</evidence>
<dbReference type="PROSITE" id="PS00086">
    <property type="entry name" value="CYTOCHROME_P450"/>
    <property type="match status" value="1"/>
</dbReference>
<feature type="compositionally biased region" description="Basic and acidic residues" evidence="4">
    <location>
        <begin position="535"/>
        <end position="555"/>
    </location>
</feature>
<feature type="region of interest" description="Disordered" evidence="4">
    <location>
        <begin position="531"/>
        <end position="557"/>
    </location>
</feature>
<dbReference type="PANTHER" id="PTHR47718:SF13">
    <property type="entry name" value="OS09G0290500 PROTEIN"/>
    <property type="match status" value="1"/>
</dbReference>
<keyword evidence="8" id="KW-1185">Reference proteome</keyword>
<keyword evidence="3" id="KW-0408">Iron</keyword>
<sequence>MYSYFKFSTRSKNPTDLPTNWPIVHMFPSVVANLHNMYDYLSVVLAGLGHNFRAHGPPGTGIRLFVTCDPANVQHIFTKNYTNFPKGEEFASIFDIMKGSFFTADGEQWRWQRVKMQSVISSPRLVASVAAYCRDKLENELLPLFAHMASTGTSLDMQEMITRFMFDLNSMMVLGVNPGLLSPEMPAMDVATAMDMVMEVGFFRHMMPVSCWKVMRWLNIGAERKLNDAQKVLRAFVVEIITERRKIKGASVGNDEGVEDILSAYIDDPDFDDDLLHATLFNSMLAGRDTIRMALLWLLYNISQNPDIMSTIRNELSDVVSRKVAGGMCVNSPVIFEPEETKSLVYLRAAIYETLRLYPPGPFERKTVAADDILPSGHKVHADDTIIISLYSMGRMEGLWGKDCLDYNPNRWLSEDRNKLRYIPSHKFLAFSSGPRMCVGKEISIMQIKTIVAAVVWNFDIEVVEGQIIQPKLSCILQMENGLKNMENSISGMIEEQNEYVGYNSDDSEMEENLQHEAGWSEDEFDIAYDEFDNDDNHGEHTDDQNDENHGEHTDSLNTSEAQFDTQLEYDYYGESDLDTGHTDDVEGASVPEDSVDMSQATPSASQPEKPQKGINSNEYPDNNRDLYWMLKEMTFISEAAAYSFYNRYAKDYGFSVRLDQVRRFDDGVIRLRRFVCSRQGRRLKNQLTTEGRVYRHIPESRCGCKARLVVKFDGRTGFWVVEDFRDKHNHDPAEPCQTPFLRSHRTINDAQRSEILSLGSMGVRKHLIMRKFIAGSGSFAGVGFTRKDLYNMCSRERRRLLFDGDATTTIRIMEKRKKRDPEFFYEYDVDEKGSLKHMFWCDSQSRRDYQDYGDVLVFDSTYKMNKYKMPFVPFVGLNNHRRTTVFGCAILSSENEQTYVWLLKTFLKAMCQQKPKAVITDADAAMIGAIGEVFSGVSHRICSFHIEKNMEMHLPNKSLNEFRTLLYYTTSEQVFEERWHAFYRKWQSPKTRTWMKRMYTKRKLWAAAYLSQGFWLGMKSNQRSESLNSCLHLHLDGEMTIVDMIMHYDNAIVRLRENEAHDDCTASQTTPVAITNFRELEVAAAKIFTPAVFYIIQGELSKIGGIEILEKMQA</sequence>
<dbReference type="InterPro" id="IPR002401">
    <property type="entry name" value="Cyt_P450_E_grp-I"/>
</dbReference>
<dbReference type="AlphaFoldDB" id="A0AAD8RWU9"/>
<organism evidence="7 8">
    <name type="scientific">Lolium multiflorum</name>
    <name type="common">Italian ryegrass</name>
    <name type="synonym">Lolium perenne subsp. multiflorum</name>
    <dbReference type="NCBI Taxonomy" id="4521"/>
    <lineage>
        <taxon>Eukaryota</taxon>
        <taxon>Viridiplantae</taxon>
        <taxon>Streptophyta</taxon>
        <taxon>Embryophyta</taxon>
        <taxon>Tracheophyta</taxon>
        <taxon>Spermatophyta</taxon>
        <taxon>Magnoliopsida</taxon>
        <taxon>Liliopsida</taxon>
        <taxon>Poales</taxon>
        <taxon>Poaceae</taxon>
        <taxon>BOP clade</taxon>
        <taxon>Pooideae</taxon>
        <taxon>Poodae</taxon>
        <taxon>Poeae</taxon>
        <taxon>Poeae Chloroplast Group 2 (Poeae type)</taxon>
        <taxon>Loliodinae</taxon>
        <taxon>Loliinae</taxon>
        <taxon>Lolium</taxon>
    </lineage>
</organism>
<proteinExistence type="predicted"/>
<keyword evidence="2" id="KW-1133">Transmembrane helix</keyword>
<dbReference type="InterPro" id="IPR017972">
    <property type="entry name" value="Cyt_P450_CS"/>
</dbReference>
<dbReference type="GO" id="GO:0020037">
    <property type="term" value="F:heme binding"/>
    <property type="evidence" value="ECO:0007669"/>
    <property type="project" value="InterPro"/>
</dbReference>
<evidence type="ECO:0000256" key="3">
    <source>
        <dbReference type="PIRSR" id="PIRSR602401-1"/>
    </source>
</evidence>
<dbReference type="GO" id="GO:0016705">
    <property type="term" value="F:oxidoreductase activity, acting on paired donors, with incorporation or reduction of molecular oxygen"/>
    <property type="evidence" value="ECO:0007669"/>
    <property type="project" value="InterPro"/>
</dbReference>
<feature type="domain" description="FAR1" evidence="5">
    <location>
        <begin position="644"/>
        <end position="732"/>
    </location>
</feature>
<dbReference type="PRINTS" id="PR00385">
    <property type="entry name" value="P450"/>
</dbReference>
<evidence type="ECO:0000313" key="8">
    <source>
        <dbReference type="Proteomes" id="UP001231189"/>
    </source>
</evidence>
<dbReference type="GO" id="GO:0004497">
    <property type="term" value="F:monooxygenase activity"/>
    <property type="evidence" value="ECO:0007669"/>
    <property type="project" value="InterPro"/>
</dbReference>
<keyword evidence="3" id="KW-0349">Heme</keyword>
<feature type="compositionally biased region" description="Polar residues" evidence="4">
    <location>
        <begin position="597"/>
        <end position="619"/>
    </location>
</feature>
<feature type="region of interest" description="Disordered" evidence="4">
    <location>
        <begin position="574"/>
        <end position="619"/>
    </location>
</feature>
<evidence type="ECO:0000256" key="4">
    <source>
        <dbReference type="SAM" id="MobiDB-lite"/>
    </source>
</evidence>
<name>A0AAD8RWU9_LOLMU</name>